<organism evidence="1 2">
    <name type="scientific">Oleidesulfovibrio alaskensis (strain ATCC BAA-1058 / DSM 17464 / G20)</name>
    <name type="common">Desulfovibrio alaskensis</name>
    <dbReference type="NCBI Taxonomy" id="207559"/>
    <lineage>
        <taxon>Bacteria</taxon>
        <taxon>Pseudomonadati</taxon>
        <taxon>Thermodesulfobacteriota</taxon>
        <taxon>Desulfovibrionia</taxon>
        <taxon>Desulfovibrionales</taxon>
        <taxon>Desulfovibrionaceae</taxon>
        <taxon>Oleidesulfovibrio</taxon>
    </lineage>
</organism>
<dbReference type="STRING" id="207559.Dde_1239"/>
<proteinExistence type="predicted"/>
<keyword evidence="2" id="KW-1185">Reference proteome</keyword>
<gene>
    <name evidence="1" type="ordered locus">Dde_1239</name>
</gene>
<sequence>MTSKTRLLLLLAVCSAFIVGIIAFSSDENTEALKAPQQAFPAGYKEQLDKKIDADPDNSSLLTERVMYHTAMRDLDSSLEDLQKIAALGDKGDPDGAARISLCMHMEVAEYPIEEVKRCYEESLKTISRLRKQKGRVSITDMKFSDSLDEWFINALLLTGSPDANKARASFFADAEATAKAEFDKRYVEATKKNFPTMPFDREKYLNPLRENYGLPLKP</sequence>
<dbReference type="HOGENOM" id="CLU_1259728_0_0_7"/>
<dbReference type="KEGG" id="dde:Dde_1239"/>
<reference evidence="1 2" key="1">
    <citation type="journal article" date="2011" name="J. Bacteriol.">
        <title>Complete genome sequence and updated annotation of Desulfovibrio alaskensis G20.</title>
        <authorList>
            <person name="Hauser L.J."/>
            <person name="Land M.L."/>
            <person name="Brown S.D."/>
            <person name="Larimer F."/>
            <person name="Keller K.L."/>
            <person name="Rapp-Giles B.J."/>
            <person name="Price M.N."/>
            <person name="Lin M."/>
            <person name="Bruce D.C."/>
            <person name="Detter J.C."/>
            <person name="Tapia R."/>
            <person name="Han C.S."/>
            <person name="Goodwin L.A."/>
            <person name="Cheng J.F."/>
            <person name="Pitluck S."/>
            <person name="Copeland A."/>
            <person name="Lucas S."/>
            <person name="Nolan M."/>
            <person name="Lapidus A.L."/>
            <person name="Palumbo A.V."/>
            <person name="Wall J.D."/>
        </authorList>
    </citation>
    <scope>NUCLEOTIDE SEQUENCE [LARGE SCALE GENOMIC DNA]</scope>
    <source>
        <strain evidence="2">ATCC BAA 1058 / DSM 17464 / G20</strain>
    </source>
</reference>
<dbReference type="AlphaFoldDB" id="Q312V6"/>
<dbReference type="EMBL" id="CP000112">
    <property type="protein sequence ID" value="ABB38040.1"/>
    <property type="molecule type" value="Genomic_DNA"/>
</dbReference>
<accession>Q312V6</accession>
<protein>
    <submittedName>
        <fullName evidence="1">Uncharacterized protein</fullName>
    </submittedName>
</protein>
<name>Q312V6_OLEA2</name>
<dbReference type="RefSeq" id="WP_011367245.1">
    <property type="nucleotide sequence ID" value="NC_007519.1"/>
</dbReference>
<dbReference type="Proteomes" id="UP000002710">
    <property type="component" value="Chromosome"/>
</dbReference>
<evidence type="ECO:0000313" key="2">
    <source>
        <dbReference type="Proteomes" id="UP000002710"/>
    </source>
</evidence>
<evidence type="ECO:0000313" key="1">
    <source>
        <dbReference type="EMBL" id="ABB38040.1"/>
    </source>
</evidence>